<sequence length="99" mass="10359">MTFTVTVTLSGSNQVVPAGVTTVATEVVLTTASGFYIGGNYIDENHQVAFAGLVGGTYHMVATTKDQNGVELGVINDTFTHEEGTATYFLPSGFSISFS</sequence>
<protein>
    <submittedName>
        <fullName evidence="1">Uncharacterized protein</fullName>
    </submittedName>
</protein>
<accession>A0A6J5TCB8</accession>
<organism evidence="1">
    <name type="scientific">uncultured Caudovirales phage</name>
    <dbReference type="NCBI Taxonomy" id="2100421"/>
    <lineage>
        <taxon>Viruses</taxon>
        <taxon>Duplodnaviria</taxon>
        <taxon>Heunggongvirae</taxon>
        <taxon>Uroviricota</taxon>
        <taxon>Caudoviricetes</taxon>
        <taxon>Peduoviridae</taxon>
        <taxon>Maltschvirus</taxon>
        <taxon>Maltschvirus maltsch</taxon>
    </lineage>
</organism>
<dbReference type="EMBL" id="LR797823">
    <property type="protein sequence ID" value="CAB4241230.1"/>
    <property type="molecule type" value="Genomic_DNA"/>
</dbReference>
<gene>
    <name evidence="1" type="ORF">UFOVP67_9</name>
</gene>
<reference evidence="1" key="1">
    <citation type="submission" date="2020-05" db="EMBL/GenBank/DDBJ databases">
        <authorList>
            <person name="Chiriac C."/>
            <person name="Salcher M."/>
            <person name="Ghai R."/>
            <person name="Kavagutti S V."/>
        </authorList>
    </citation>
    <scope>NUCLEOTIDE SEQUENCE</scope>
</reference>
<proteinExistence type="predicted"/>
<name>A0A6J5TCB8_9CAUD</name>
<evidence type="ECO:0000313" key="1">
    <source>
        <dbReference type="EMBL" id="CAB4241230.1"/>
    </source>
</evidence>